<name>A3U930_CROAH</name>
<keyword evidence="3" id="KW-1185">Reference proteome</keyword>
<dbReference type="AlphaFoldDB" id="A3U930"/>
<dbReference type="SUPFAM" id="SSF159888">
    <property type="entry name" value="YdhG-like"/>
    <property type="match status" value="1"/>
</dbReference>
<protein>
    <recommendedName>
        <fullName evidence="1">YdhG-like domain-containing protein</fullName>
    </recommendedName>
</protein>
<dbReference type="HOGENOM" id="CLU_119457_0_0_10"/>
<dbReference type="InterPro" id="IPR014922">
    <property type="entry name" value="YdhG-like"/>
</dbReference>
<dbReference type="Pfam" id="PF08818">
    <property type="entry name" value="DUF1801"/>
    <property type="match status" value="1"/>
</dbReference>
<accession>A3U930</accession>
<dbReference type="Gene3D" id="3.90.1150.200">
    <property type="match status" value="1"/>
</dbReference>
<dbReference type="GeneID" id="89453706"/>
<dbReference type="Proteomes" id="UP000002297">
    <property type="component" value="Chromosome"/>
</dbReference>
<dbReference type="EMBL" id="CP002046">
    <property type="protein sequence ID" value="EAP86316.1"/>
    <property type="molecule type" value="Genomic_DNA"/>
</dbReference>
<evidence type="ECO:0000313" key="2">
    <source>
        <dbReference type="EMBL" id="EAP86316.1"/>
    </source>
</evidence>
<proteinExistence type="predicted"/>
<organism evidence="2 3">
    <name type="scientific">Croceibacter atlanticus (strain ATCC BAA-628 / JCM 21780 / CIP 108009 / IAM 15332 / KCTC 12090 / HTCC2559)</name>
    <dbReference type="NCBI Taxonomy" id="216432"/>
    <lineage>
        <taxon>Bacteria</taxon>
        <taxon>Pseudomonadati</taxon>
        <taxon>Bacteroidota</taxon>
        <taxon>Flavobacteriia</taxon>
        <taxon>Flavobacteriales</taxon>
        <taxon>Flavobacteriaceae</taxon>
        <taxon>Croceibacter</taxon>
    </lineage>
</organism>
<dbReference type="STRING" id="216432.CA2559_09788"/>
<evidence type="ECO:0000313" key="3">
    <source>
        <dbReference type="Proteomes" id="UP000002297"/>
    </source>
</evidence>
<feature type="domain" description="YdhG-like" evidence="1">
    <location>
        <begin position="19"/>
        <end position="135"/>
    </location>
</feature>
<dbReference type="eggNOG" id="COG5646">
    <property type="taxonomic scope" value="Bacteria"/>
</dbReference>
<sequence length="151" mass="17472">MKIEANSPDDYISKLPEDRQAAVKKLRDTIKDNLPTGFKETLGYGMLAFVVPLSTYPDGYHCDPKLALPFINIASQKNFVALYHSGIYADKTIHNWFVNEYPKHSKYKLDMGKSCIRFKRMNDIPYELIAELAQKFTVSQWIETYEKAIKK</sequence>
<dbReference type="RefSeq" id="WP_013187701.1">
    <property type="nucleotide sequence ID" value="NC_014230.1"/>
</dbReference>
<dbReference type="KEGG" id="cat:CA2559_09788"/>
<gene>
    <name evidence="2" type="ordered locus">CA2559_09788</name>
</gene>
<reference evidence="2 3" key="1">
    <citation type="journal article" date="2010" name="J. Bacteriol.">
        <title>The complete genome sequence of Croceibacter atlanticus HTCC2559T.</title>
        <authorList>
            <person name="Oh H.M."/>
            <person name="Kang I."/>
            <person name="Ferriera S."/>
            <person name="Giovannoni S.J."/>
            <person name="Cho J.C."/>
        </authorList>
    </citation>
    <scope>NUCLEOTIDE SEQUENCE [LARGE SCALE GENOMIC DNA]</scope>
    <source>
        <strain evidence="3">ATCC BAA-628 / HTCC2559 / KCTC 12090</strain>
    </source>
</reference>
<dbReference type="OrthoDB" id="9813231at2"/>
<evidence type="ECO:0000259" key="1">
    <source>
        <dbReference type="Pfam" id="PF08818"/>
    </source>
</evidence>